<organism evidence="16 17">
    <name type="scientific">Tsuneonella suprasediminis</name>
    <dbReference type="NCBI Taxonomy" id="2306996"/>
    <lineage>
        <taxon>Bacteria</taxon>
        <taxon>Pseudomonadati</taxon>
        <taxon>Pseudomonadota</taxon>
        <taxon>Alphaproteobacteria</taxon>
        <taxon>Sphingomonadales</taxon>
        <taxon>Erythrobacteraceae</taxon>
        <taxon>Tsuneonella</taxon>
    </lineage>
</organism>
<comment type="pathway">
    <text evidence="3 10">Cofactor biosynthesis; riboflavin biosynthesis; 5-amino-6-(D-ribitylamino)uracil from GTP: step 3/4.</text>
</comment>
<evidence type="ECO:0000256" key="11">
    <source>
        <dbReference type="PIRSR" id="PIRSR006769-1"/>
    </source>
</evidence>
<dbReference type="Gene3D" id="3.40.430.10">
    <property type="entry name" value="Dihydrofolate Reductase, subunit A"/>
    <property type="match status" value="2"/>
</dbReference>
<comment type="catalytic activity">
    <reaction evidence="10">
        <text>2,5-diamino-6-hydroxy-4-(5-phosphoribosylamino)-pyrimidine + H2O + H(+) = 5-amino-6-(5-phospho-D-ribosylamino)uracil + NH4(+)</text>
        <dbReference type="Rhea" id="RHEA:21868"/>
        <dbReference type="ChEBI" id="CHEBI:15377"/>
        <dbReference type="ChEBI" id="CHEBI:15378"/>
        <dbReference type="ChEBI" id="CHEBI:28938"/>
        <dbReference type="ChEBI" id="CHEBI:58453"/>
        <dbReference type="ChEBI" id="CHEBI:58614"/>
        <dbReference type="EC" id="3.5.4.26"/>
    </reaction>
</comment>
<dbReference type="UniPathway" id="UPA00275">
    <property type="reaction ID" value="UER00401"/>
</dbReference>
<feature type="binding site" evidence="12">
    <location>
        <begin position="308"/>
        <end position="314"/>
    </location>
    <ligand>
        <name>NADP(+)</name>
        <dbReference type="ChEBI" id="CHEBI:58349"/>
    </ligand>
</feature>
<evidence type="ECO:0000256" key="6">
    <source>
        <dbReference type="ARBA" id="ARBA00022619"/>
    </source>
</evidence>
<comment type="similarity">
    <text evidence="4 10">In the N-terminal section; belongs to the cytidine and deoxycytidylate deaminase family.</text>
</comment>
<evidence type="ECO:0000256" key="9">
    <source>
        <dbReference type="ARBA" id="ARBA00023268"/>
    </source>
</evidence>
<dbReference type="Pfam" id="PF01872">
    <property type="entry name" value="RibD_C"/>
    <property type="match status" value="2"/>
</dbReference>
<dbReference type="Pfam" id="PF00383">
    <property type="entry name" value="dCMP_cyt_deam_1"/>
    <property type="match status" value="1"/>
</dbReference>
<evidence type="ECO:0000256" key="5">
    <source>
        <dbReference type="ARBA" id="ARBA00007417"/>
    </source>
</evidence>
<keyword evidence="10 16" id="KW-0378">Hydrolase</keyword>
<dbReference type="Proteomes" id="UP000284322">
    <property type="component" value="Unassembled WGS sequence"/>
</dbReference>
<comment type="cofactor">
    <cofactor evidence="10 13">
        <name>Zn(2+)</name>
        <dbReference type="ChEBI" id="CHEBI:29105"/>
    </cofactor>
    <text evidence="10 13">Binds 1 zinc ion.</text>
</comment>
<keyword evidence="6 10" id="KW-0686">Riboflavin biosynthesis</keyword>
<sequence>MRSRNRSTRKRPRKRPPPKRSASNCGKKWAKAPSPASEAAHCVADSLTPSPTTDHASDRRWLATAARLAGRGRPLSRPNPAVGCVIVRDGVVVARGWTQPGGRPHAEAMALAAAGDAARGSTIYVTLEPCAHVSARGPACADLLVAARPARVVVGTLDPDPRTSGKGMARLRAAGIAADHVPSGEAEDSLTGYLMRQRAGRPHVTLKLAMSLDGCIALADGTSQWITGPAARAHVHAHRAQADAILVGGGTWRNDRPRLDVRLPGIEQRSPQRWILTRGPAPEGALALPSPQDIAAMAGVQYLYVEGGAQTAAAFLAADLVDRIELYRAPIVVGDGLRAVGALGLTDLAAAHERWQFAESCQLGSDNYTAYRRTRSS</sequence>
<feature type="binding site" evidence="12">
    <location>
        <position position="209"/>
    </location>
    <ligand>
        <name>NADP(+)</name>
        <dbReference type="ChEBI" id="CHEBI:58349"/>
    </ligand>
</feature>
<feature type="active site" description="Proton donor" evidence="11">
    <location>
        <position position="107"/>
    </location>
</feature>
<evidence type="ECO:0000256" key="12">
    <source>
        <dbReference type="PIRSR" id="PIRSR006769-2"/>
    </source>
</evidence>
<keyword evidence="10 13" id="KW-0862">Zinc</keyword>
<comment type="function">
    <text evidence="1 10">Converts 2,5-diamino-6-(ribosylamino)-4(3h)-pyrimidinone 5'-phosphate into 5-amino-6-(ribosylamino)-2,4(1h,3h)-pyrimidinedione 5'-phosphate.</text>
</comment>
<feature type="binding site" evidence="12">
    <location>
        <position position="262"/>
    </location>
    <ligand>
        <name>substrate</name>
    </ligand>
</feature>
<dbReference type="SUPFAM" id="SSF53597">
    <property type="entry name" value="Dihydrofolate reductase-like"/>
    <property type="match status" value="1"/>
</dbReference>
<comment type="caution">
    <text evidence="16">The sequence shown here is derived from an EMBL/GenBank/DDBJ whole genome shotgun (WGS) entry which is preliminary data.</text>
</comment>
<dbReference type="InterPro" id="IPR002734">
    <property type="entry name" value="RibDG_C"/>
</dbReference>
<dbReference type="EC" id="1.1.1.193" evidence="10"/>
<accession>A0A419R1K2</accession>
<keyword evidence="9" id="KW-0511">Multifunctional enzyme</keyword>
<evidence type="ECO:0000256" key="7">
    <source>
        <dbReference type="ARBA" id="ARBA00022857"/>
    </source>
</evidence>
<dbReference type="GO" id="GO:0008703">
    <property type="term" value="F:5-amino-6-(5-phosphoribosylamino)uracil reductase activity"/>
    <property type="evidence" value="ECO:0007669"/>
    <property type="project" value="UniProtKB-EC"/>
</dbReference>
<feature type="binding site" evidence="12">
    <location>
        <position position="225"/>
    </location>
    <ligand>
        <name>NADP(+)</name>
        <dbReference type="ChEBI" id="CHEBI:58349"/>
    </ligand>
</feature>
<dbReference type="Gene3D" id="3.40.140.10">
    <property type="entry name" value="Cytidine Deaminase, domain 2"/>
    <property type="match status" value="1"/>
</dbReference>
<feature type="binding site" evidence="12">
    <location>
        <position position="306"/>
    </location>
    <ligand>
        <name>substrate</name>
    </ligand>
</feature>
<dbReference type="EMBL" id="RAHJ01000018">
    <property type="protein sequence ID" value="RJX67836.1"/>
    <property type="molecule type" value="Genomic_DNA"/>
</dbReference>
<feature type="binding site" evidence="12">
    <location>
        <position position="255"/>
    </location>
    <ligand>
        <name>NADP(+)</name>
        <dbReference type="ChEBI" id="CHEBI:58349"/>
    </ligand>
</feature>
<dbReference type="PANTHER" id="PTHR38011">
    <property type="entry name" value="DIHYDROFOLATE REDUCTASE FAMILY PROTEIN (AFU_ORTHOLOGUE AFUA_8G06820)"/>
    <property type="match status" value="1"/>
</dbReference>
<feature type="binding site" evidence="13">
    <location>
        <position position="130"/>
    </location>
    <ligand>
        <name>Zn(2+)</name>
        <dbReference type="ChEBI" id="CHEBI:29105"/>
        <note>catalytic</note>
    </ligand>
</feature>
<dbReference type="OrthoDB" id="9800865at2"/>
<dbReference type="GO" id="GO:0046872">
    <property type="term" value="F:metal ion binding"/>
    <property type="evidence" value="ECO:0007669"/>
    <property type="project" value="UniProtKB-KW"/>
</dbReference>
<evidence type="ECO:0000256" key="10">
    <source>
        <dbReference type="PIRNR" id="PIRNR006769"/>
    </source>
</evidence>
<feature type="region of interest" description="Disordered" evidence="14">
    <location>
        <begin position="1"/>
        <end position="38"/>
    </location>
</feature>
<dbReference type="InterPro" id="IPR024072">
    <property type="entry name" value="DHFR-like_dom_sf"/>
</dbReference>
<evidence type="ECO:0000256" key="8">
    <source>
        <dbReference type="ARBA" id="ARBA00023002"/>
    </source>
</evidence>
<comment type="pathway">
    <text evidence="2 10">Cofactor biosynthesis; riboflavin biosynthesis; 5-amino-6-(D-ribitylamino)uracil from GTP: step 2/4.</text>
</comment>
<dbReference type="GO" id="GO:0008835">
    <property type="term" value="F:diaminohydroxyphosphoribosylaminopyrimidine deaminase activity"/>
    <property type="evidence" value="ECO:0007669"/>
    <property type="project" value="UniProtKB-EC"/>
</dbReference>
<dbReference type="PANTHER" id="PTHR38011:SF7">
    <property type="entry name" value="2,5-DIAMINO-6-RIBOSYLAMINO-4(3H)-PYRIMIDINONE 5'-PHOSPHATE REDUCTASE"/>
    <property type="match status" value="1"/>
</dbReference>
<keyword evidence="10 13" id="KW-0479">Metal-binding</keyword>
<evidence type="ECO:0000256" key="3">
    <source>
        <dbReference type="ARBA" id="ARBA00004910"/>
    </source>
</evidence>
<keyword evidence="8 10" id="KW-0560">Oxidoreductase</keyword>
<evidence type="ECO:0000256" key="13">
    <source>
        <dbReference type="PIRSR" id="PIRSR006769-3"/>
    </source>
</evidence>
<dbReference type="AlphaFoldDB" id="A0A419R1K2"/>
<keyword evidence="17" id="KW-1185">Reference proteome</keyword>
<dbReference type="InterPro" id="IPR016193">
    <property type="entry name" value="Cytidine_deaminase-like"/>
</dbReference>
<feature type="binding site" evidence="12">
    <location>
        <position position="239"/>
    </location>
    <ligand>
        <name>substrate</name>
    </ligand>
</feature>
<evidence type="ECO:0000313" key="17">
    <source>
        <dbReference type="Proteomes" id="UP000284322"/>
    </source>
</evidence>
<evidence type="ECO:0000256" key="1">
    <source>
        <dbReference type="ARBA" id="ARBA00002151"/>
    </source>
</evidence>
<feature type="domain" description="CMP/dCMP-type deaminase" evidence="15">
    <location>
        <begin position="56"/>
        <end position="179"/>
    </location>
</feature>
<dbReference type="PIRSF" id="PIRSF006769">
    <property type="entry name" value="RibD"/>
    <property type="match status" value="1"/>
</dbReference>
<reference evidence="16 17" key="1">
    <citation type="submission" date="2018-09" db="EMBL/GenBank/DDBJ databases">
        <title>Altererythrobacter sp.Ery1 and Ery12, the genome sequencing of novel strains in genus Alterythrobacter.</title>
        <authorList>
            <person name="Cheng H."/>
            <person name="Wu Y.-H."/>
            <person name="Fang C."/>
            <person name="Xu X.-W."/>
        </authorList>
    </citation>
    <scope>NUCLEOTIDE SEQUENCE [LARGE SCALE GENOMIC DNA]</scope>
    <source>
        <strain evidence="16 17">Ery12</strain>
    </source>
</reference>
<gene>
    <name evidence="16" type="primary">ribD</name>
    <name evidence="16" type="ORF">D6858_07610</name>
</gene>
<keyword evidence="7 10" id="KW-0521">NADP</keyword>
<proteinExistence type="inferred from homology"/>
<dbReference type="GO" id="GO:0009231">
    <property type="term" value="P:riboflavin biosynthetic process"/>
    <property type="evidence" value="ECO:0007669"/>
    <property type="project" value="UniProtKB-UniPathway"/>
</dbReference>
<protein>
    <recommendedName>
        <fullName evidence="10">Riboflavin biosynthesis protein RibD</fullName>
    </recommendedName>
    <domain>
        <recommendedName>
            <fullName evidence="10">Diaminohydroxyphosphoribosylaminopyrimidine deaminase</fullName>
            <shortName evidence="10">DRAP deaminase</shortName>
            <ecNumber evidence="10">3.5.4.26</ecNumber>
        </recommendedName>
        <alternativeName>
            <fullName evidence="10">Riboflavin-specific deaminase</fullName>
        </alternativeName>
    </domain>
    <domain>
        <recommendedName>
            <fullName evidence="10">5-amino-6-(5-phosphoribosylamino)uracil reductase</fullName>
            <ecNumber evidence="10">1.1.1.193</ecNumber>
        </recommendedName>
        <alternativeName>
            <fullName evidence="10">HTP reductase</fullName>
        </alternativeName>
    </domain>
</protein>
<feature type="compositionally biased region" description="Basic residues" evidence="14">
    <location>
        <begin position="1"/>
        <end position="18"/>
    </location>
</feature>
<feature type="binding site" evidence="12">
    <location>
        <position position="251"/>
    </location>
    <ligand>
        <name>NADP(+)</name>
        <dbReference type="ChEBI" id="CHEBI:58349"/>
    </ligand>
</feature>
<evidence type="ECO:0000256" key="2">
    <source>
        <dbReference type="ARBA" id="ARBA00004882"/>
    </source>
</evidence>
<comment type="catalytic activity">
    <reaction evidence="10">
        <text>5-amino-6-(5-phospho-D-ribitylamino)uracil + NADP(+) = 5-amino-6-(5-phospho-D-ribosylamino)uracil + NADPH + H(+)</text>
        <dbReference type="Rhea" id="RHEA:17845"/>
        <dbReference type="ChEBI" id="CHEBI:15378"/>
        <dbReference type="ChEBI" id="CHEBI:57783"/>
        <dbReference type="ChEBI" id="CHEBI:58349"/>
        <dbReference type="ChEBI" id="CHEBI:58421"/>
        <dbReference type="ChEBI" id="CHEBI:58453"/>
        <dbReference type="EC" id="1.1.1.193"/>
    </reaction>
</comment>
<dbReference type="InterPro" id="IPR004794">
    <property type="entry name" value="Eubact_RibD"/>
</dbReference>
<name>A0A419R1K2_9SPHN</name>
<evidence type="ECO:0000259" key="15">
    <source>
        <dbReference type="PROSITE" id="PS51747"/>
    </source>
</evidence>
<evidence type="ECO:0000256" key="4">
    <source>
        <dbReference type="ARBA" id="ARBA00005259"/>
    </source>
</evidence>
<dbReference type="PROSITE" id="PS51747">
    <property type="entry name" value="CYT_DCMP_DEAMINASES_2"/>
    <property type="match status" value="1"/>
</dbReference>
<comment type="similarity">
    <text evidence="5 10">In the C-terminal section; belongs to the HTP reductase family.</text>
</comment>
<evidence type="ECO:0000256" key="14">
    <source>
        <dbReference type="SAM" id="MobiDB-lite"/>
    </source>
</evidence>
<evidence type="ECO:0000313" key="16">
    <source>
        <dbReference type="EMBL" id="RJX67836.1"/>
    </source>
</evidence>
<dbReference type="InterPro" id="IPR050765">
    <property type="entry name" value="Riboflavin_Biosynth_HTPR"/>
</dbReference>
<dbReference type="InterPro" id="IPR002125">
    <property type="entry name" value="CMP_dCMP_dom"/>
</dbReference>
<dbReference type="NCBIfam" id="TIGR00326">
    <property type="entry name" value="eubact_ribD"/>
    <property type="match status" value="1"/>
</dbReference>
<dbReference type="SUPFAM" id="SSF53927">
    <property type="entry name" value="Cytidine deaminase-like"/>
    <property type="match status" value="1"/>
</dbReference>
<dbReference type="CDD" id="cd01284">
    <property type="entry name" value="Riboflavin_deaminase-reductase"/>
    <property type="match status" value="1"/>
</dbReference>
<feature type="binding site" evidence="12">
    <location>
        <position position="223"/>
    </location>
    <ligand>
        <name>substrate</name>
    </ligand>
</feature>
<dbReference type="EC" id="3.5.4.26" evidence="10"/>
<feature type="binding site" evidence="12">
    <location>
        <position position="259"/>
    </location>
    <ligand>
        <name>substrate</name>
    </ligand>
</feature>
<feature type="binding site" evidence="13">
    <location>
        <position position="140"/>
    </location>
    <ligand>
        <name>Zn(2+)</name>
        <dbReference type="ChEBI" id="CHEBI:29105"/>
        <note>catalytic</note>
    </ligand>
</feature>
<feature type="binding site" evidence="13">
    <location>
        <position position="105"/>
    </location>
    <ligand>
        <name>Zn(2+)</name>
        <dbReference type="ChEBI" id="CHEBI:29105"/>
        <note>catalytic</note>
    </ligand>
</feature>